<dbReference type="InterPro" id="IPR027278">
    <property type="entry name" value="ACCD_DCysDesulf"/>
</dbReference>
<dbReference type="InterPro" id="IPR001926">
    <property type="entry name" value="TrpB-like_PALP"/>
</dbReference>
<comment type="similarity">
    <text evidence="2">Belongs to the ACC deaminase/D-cysteine desulfhydrase family.</text>
</comment>
<dbReference type="PANTHER" id="PTHR43780">
    <property type="entry name" value="1-AMINOCYCLOPROPANE-1-CARBOXYLATE DEAMINASE-RELATED"/>
    <property type="match status" value="1"/>
</dbReference>
<dbReference type="Proteomes" id="UP001432000">
    <property type="component" value="Chromosome"/>
</dbReference>
<dbReference type="PANTHER" id="PTHR43780:SF2">
    <property type="entry name" value="1-AMINOCYCLOPROPANE-1-CARBOXYLATE DEAMINASE-RELATED"/>
    <property type="match status" value="1"/>
</dbReference>
<evidence type="ECO:0000256" key="2">
    <source>
        <dbReference type="ARBA" id="ARBA00008639"/>
    </source>
</evidence>
<feature type="domain" description="Tryptophan synthase beta chain-like PALP" evidence="4">
    <location>
        <begin position="15"/>
        <end position="316"/>
    </location>
</feature>
<keyword evidence="3" id="KW-0663">Pyridoxal phosphate</keyword>
<dbReference type="RefSeq" id="WP_338889158.1">
    <property type="nucleotide sequence ID" value="NZ_CP147846.1"/>
</dbReference>
<dbReference type="SUPFAM" id="SSF53686">
    <property type="entry name" value="Tryptophan synthase beta subunit-like PLP-dependent enzymes"/>
    <property type="match status" value="1"/>
</dbReference>
<evidence type="ECO:0000313" key="6">
    <source>
        <dbReference type="Proteomes" id="UP001432000"/>
    </source>
</evidence>
<dbReference type="PIRSF" id="PIRSF006278">
    <property type="entry name" value="ACCD_DCysDesulf"/>
    <property type="match status" value="1"/>
</dbReference>
<dbReference type="InterPro" id="IPR036052">
    <property type="entry name" value="TrpB-like_PALP_sf"/>
</dbReference>
<accession>A0ABZ2PI23</accession>
<keyword evidence="5" id="KW-0456">Lyase</keyword>
<dbReference type="Gene3D" id="3.40.50.1100">
    <property type="match status" value="2"/>
</dbReference>
<dbReference type="EC" id="4.4.1.-" evidence="5"/>
<keyword evidence="6" id="KW-1185">Reference proteome</keyword>
<organism evidence="5 6">
    <name type="scientific">Rhodococcus sovatensis</name>
    <dbReference type="NCBI Taxonomy" id="1805840"/>
    <lineage>
        <taxon>Bacteria</taxon>
        <taxon>Bacillati</taxon>
        <taxon>Actinomycetota</taxon>
        <taxon>Actinomycetes</taxon>
        <taxon>Mycobacteriales</taxon>
        <taxon>Nocardiaceae</taxon>
        <taxon>Rhodococcus</taxon>
    </lineage>
</organism>
<evidence type="ECO:0000256" key="3">
    <source>
        <dbReference type="ARBA" id="ARBA00022898"/>
    </source>
</evidence>
<evidence type="ECO:0000313" key="5">
    <source>
        <dbReference type="EMBL" id="WXG68755.1"/>
    </source>
</evidence>
<proteinExistence type="inferred from homology"/>
<gene>
    <name evidence="5" type="ORF">WDS16_26835</name>
</gene>
<name>A0ABZ2PI23_9NOCA</name>
<dbReference type="NCBIfam" id="TIGR01275">
    <property type="entry name" value="ACC_deam_rel"/>
    <property type="match status" value="1"/>
</dbReference>
<sequence>MPTNIYDQRTPLSFLPTPLHPLDRLSAALVPDGSTRLWIKRDDQTGLAGGGNKARKLEYLAHRAAEAGATTLVTAGAIQSNHARQTAAAAAVLGLRCVLVLAPGALSTSDYETSGNALLDRLVGAEIVIAEDVASVPAELDRVEARLRDSGEVPYMIPIGGSNPVGSLGYYRCAHEIADSGADFAEVYLATGSGGTQAGLIGGFHAADYRTRVVGVSVAAPADEQVTKVQGIIAGLMELVGSTTVPAEAATVVDDRFVGPGYGVPTDAMRDAVELVARTEGILIDPVYTGKGMAGLVHRIREGAVPKGDILFLHTGGSAGLFAYKDSLTA</sequence>
<dbReference type="InterPro" id="IPR005966">
    <property type="entry name" value="D-Cys_desShydrase"/>
</dbReference>
<evidence type="ECO:0000259" key="4">
    <source>
        <dbReference type="Pfam" id="PF00291"/>
    </source>
</evidence>
<reference evidence="5 6" key="1">
    <citation type="submission" date="2024-03" db="EMBL/GenBank/DDBJ databases">
        <title>Natural products discovery in diverse microorganisms through a two-stage MS feature dereplication strategy.</title>
        <authorList>
            <person name="Zhang R."/>
        </authorList>
    </citation>
    <scope>NUCLEOTIDE SEQUENCE [LARGE SCALE GENOMIC DNA]</scope>
    <source>
        <strain evidence="5 6">18930</strain>
    </source>
</reference>
<comment type="cofactor">
    <cofactor evidence="1">
        <name>pyridoxal 5'-phosphate</name>
        <dbReference type="ChEBI" id="CHEBI:597326"/>
    </cofactor>
</comment>
<dbReference type="GO" id="GO:0016829">
    <property type="term" value="F:lyase activity"/>
    <property type="evidence" value="ECO:0007669"/>
    <property type="project" value="UniProtKB-KW"/>
</dbReference>
<protein>
    <submittedName>
        <fullName evidence="5">D-cysteine desulfhydrase family protein</fullName>
        <ecNumber evidence="5">4.4.1.-</ecNumber>
    </submittedName>
</protein>
<dbReference type="EMBL" id="CP147846">
    <property type="protein sequence ID" value="WXG68755.1"/>
    <property type="molecule type" value="Genomic_DNA"/>
</dbReference>
<dbReference type="Pfam" id="PF00291">
    <property type="entry name" value="PALP"/>
    <property type="match status" value="1"/>
</dbReference>
<evidence type="ECO:0000256" key="1">
    <source>
        <dbReference type="ARBA" id="ARBA00001933"/>
    </source>
</evidence>